<dbReference type="AlphaFoldDB" id="A0A059APH2"/>
<dbReference type="Pfam" id="PF14365">
    <property type="entry name" value="Neprosin_AP"/>
    <property type="match status" value="1"/>
</dbReference>
<feature type="signal peptide" evidence="1">
    <location>
        <begin position="1"/>
        <end position="25"/>
    </location>
</feature>
<dbReference type="PANTHER" id="PTHR31589:SF221">
    <property type="entry name" value="LIGASE, PUTATIVE (DUF239)-RELATED"/>
    <property type="match status" value="1"/>
</dbReference>
<evidence type="ECO:0000313" key="3">
    <source>
        <dbReference type="EMBL" id="KCW55576.1"/>
    </source>
</evidence>
<feature type="chain" id="PRO_5001567780" description="Neprosin PEP catalytic domain-containing protein" evidence="1">
    <location>
        <begin position="26"/>
        <end position="383"/>
    </location>
</feature>
<name>A0A059APH2_EUCGR</name>
<dbReference type="STRING" id="71139.A0A059APH2"/>
<protein>
    <recommendedName>
        <fullName evidence="2">Neprosin PEP catalytic domain-containing protein</fullName>
    </recommendedName>
</protein>
<accession>A0A059APH2</accession>
<dbReference type="EMBL" id="KK198761">
    <property type="protein sequence ID" value="KCW55576.1"/>
    <property type="molecule type" value="Genomic_DNA"/>
</dbReference>
<sequence length="383" mass="42433">MTMVSPPKWLVLMISIISSISDGHARARIPISSKVTGFDKPKGTIKTIESYETGEVIDCVDIFKQPAFDHPLLKNHTIQIKPSSNPKANGEVDVEGALGQAWWKNGECPEGTIPILRPQNHTDHHFMRSKPHVKRLNSNDAIIIPPRGHEYAEVSLIDGVYKGASAKINVWKPLAVNDEASISQIWVTSGALDSLNSVEAGWMVNTVYGTGLDAQIFIYWTTDGYKKTGCFNLKCPGFVQTNKRIALGAVISPVSTYKGQQYEIAVNITKEVGYWPKELFTLLKGFATQISWGGEVYNSRKYGIHTGTQMGSGSFPSEGYGKAAFFRNLKMIAYESIERDPENLQPYVTRPECYDLKLVEDRSSSNGVHFFFGGPGYSPQCIN</sequence>
<proteinExistence type="predicted"/>
<keyword evidence="1" id="KW-0732">Signal</keyword>
<dbReference type="Gramene" id="KCW55576">
    <property type="protein sequence ID" value="KCW55576"/>
    <property type="gene ID" value="EUGRSUZ_I01447"/>
</dbReference>
<feature type="domain" description="Neprosin PEP catalytic" evidence="2">
    <location>
        <begin position="143"/>
        <end position="382"/>
    </location>
</feature>
<dbReference type="PANTHER" id="PTHR31589">
    <property type="entry name" value="PROTEIN, PUTATIVE (DUF239)-RELATED-RELATED"/>
    <property type="match status" value="1"/>
</dbReference>
<dbReference type="Gene3D" id="3.90.1320.10">
    <property type="entry name" value="Outer-capsid protein sigma 3, large lobe"/>
    <property type="match status" value="1"/>
</dbReference>
<dbReference type="InParanoid" id="A0A059APH2"/>
<gene>
    <name evidence="3" type="ORF">EUGRSUZ_I01447</name>
</gene>
<dbReference type="InterPro" id="IPR025521">
    <property type="entry name" value="Neprosin_propep"/>
</dbReference>
<evidence type="ECO:0000256" key="1">
    <source>
        <dbReference type="SAM" id="SignalP"/>
    </source>
</evidence>
<dbReference type="InterPro" id="IPR053168">
    <property type="entry name" value="Glutamic_endopeptidase"/>
</dbReference>
<evidence type="ECO:0000259" key="2">
    <source>
        <dbReference type="PROSITE" id="PS52045"/>
    </source>
</evidence>
<dbReference type="OMA" id="NYSGHEY"/>
<dbReference type="Pfam" id="PF03080">
    <property type="entry name" value="Neprosin"/>
    <property type="match status" value="1"/>
</dbReference>
<reference evidence="3" key="1">
    <citation type="submission" date="2013-07" db="EMBL/GenBank/DDBJ databases">
        <title>The genome of Eucalyptus grandis.</title>
        <authorList>
            <person name="Schmutz J."/>
            <person name="Hayes R."/>
            <person name="Myburg A."/>
            <person name="Tuskan G."/>
            <person name="Grattapaglia D."/>
            <person name="Rokhsar D.S."/>
        </authorList>
    </citation>
    <scope>NUCLEOTIDE SEQUENCE</scope>
    <source>
        <tissue evidence="3">Leaf extractions</tissue>
    </source>
</reference>
<organism evidence="3">
    <name type="scientific">Eucalyptus grandis</name>
    <name type="common">Flooded gum</name>
    <dbReference type="NCBI Taxonomy" id="71139"/>
    <lineage>
        <taxon>Eukaryota</taxon>
        <taxon>Viridiplantae</taxon>
        <taxon>Streptophyta</taxon>
        <taxon>Embryophyta</taxon>
        <taxon>Tracheophyta</taxon>
        <taxon>Spermatophyta</taxon>
        <taxon>Magnoliopsida</taxon>
        <taxon>eudicotyledons</taxon>
        <taxon>Gunneridae</taxon>
        <taxon>Pentapetalae</taxon>
        <taxon>rosids</taxon>
        <taxon>malvids</taxon>
        <taxon>Myrtales</taxon>
        <taxon>Myrtaceae</taxon>
        <taxon>Myrtoideae</taxon>
        <taxon>Eucalypteae</taxon>
        <taxon>Eucalyptus</taxon>
    </lineage>
</organism>
<dbReference type="eggNOG" id="KOG0017">
    <property type="taxonomic scope" value="Eukaryota"/>
</dbReference>
<dbReference type="InterPro" id="IPR004314">
    <property type="entry name" value="Neprosin"/>
</dbReference>
<dbReference type="PROSITE" id="PS52045">
    <property type="entry name" value="NEPROSIN_PEP_CD"/>
    <property type="match status" value="1"/>
</dbReference>